<comment type="caution">
    <text evidence="1">The sequence shown here is derived from an EMBL/GenBank/DDBJ whole genome shotgun (WGS) entry which is preliminary data.</text>
</comment>
<dbReference type="AlphaFoldDB" id="A0A8J6XDX2"/>
<accession>A0A8J6XDX2</accession>
<protein>
    <submittedName>
        <fullName evidence="1">Uncharacterized protein</fullName>
    </submittedName>
</protein>
<evidence type="ECO:0000313" key="1">
    <source>
        <dbReference type="EMBL" id="MBD2771205.1"/>
    </source>
</evidence>
<dbReference type="EMBL" id="JACXAE010000013">
    <property type="protein sequence ID" value="MBD2771205.1"/>
    <property type="molecule type" value="Genomic_DNA"/>
</dbReference>
<organism evidence="1 2">
    <name type="scientific">Iningainema tapete BLCC-T55</name>
    <dbReference type="NCBI Taxonomy" id="2748662"/>
    <lineage>
        <taxon>Bacteria</taxon>
        <taxon>Bacillati</taxon>
        <taxon>Cyanobacteriota</taxon>
        <taxon>Cyanophyceae</taxon>
        <taxon>Nostocales</taxon>
        <taxon>Scytonemataceae</taxon>
        <taxon>Iningainema tapete</taxon>
    </lineage>
</organism>
<name>A0A8J6XDX2_9CYAN</name>
<dbReference type="Proteomes" id="UP000629098">
    <property type="component" value="Unassembled WGS sequence"/>
</dbReference>
<dbReference type="RefSeq" id="WP_190825494.1">
    <property type="nucleotide sequence ID" value="NZ_CAWPPI010000013.1"/>
</dbReference>
<evidence type="ECO:0000313" key="2">
    <source>
        <dbReference type="Proteomes" id="UP000629098"/>
    </source>
</evidence>
<gene>
    <name evidence="1" type="ORF">ICL16_03455</name>
</gene>
<reference evidence="1" key="1">
    <citation type="submission" date="2020-09" db="EMBL/GenBank/DDBJ databases">
        <title>Iningainema tapete sp. nov. (Scytonemataceae, Cyanobacteria) from greenhouses in central Florida (USA) produces two types of nodularin with biosynthetic potential for microcystin-LR and anabaenopeptins.</title>
        <authorList>
            <person name="Berthold D.E."/>
            <person name="Lefler F.W."/>
            <person name="Huang I.-S."/>
            <person name="Abdulla H."/>
            <person name="Zimba P.V."/>
            <person name="Laughinghouse H.D. IV."/>
        </authorList>
    </citation>
    <scope>NUCLEOTIDE SEQUENCE</scope>
    <source>
        <strain evidence="1">BLCCT55</strain>
    </source>
</reference>
<proteinExistence type="predicted"/>
<keyword evidence="2" id="KW-1185">Reference proteome</keyword>
<sequence>MKISAIQRHELERELVTILAQYEGFEVNPNTIHTSSNPRTKRWLELAKQLINSVEQVICDN</sequence>